<dbReference type="SUPFAM" id="SSF53067">
    <property type="entry name" value="Actin-like ATPase domain"/>
    <property type="match status" value="2"/>
</dbReference>
<evidence type="ECO:0000313" key="3">
    <source>
        <dbReference type="EMBL" id="KAG4415644.1"/>
    </source>
</evidence>
<keyword evidence="4" id="KW-1185">Reference proteome</keyword>
<dbReference type="InterPro" id="IPR043129">
    <property type="entry name" value="ATPase_NBD"/>
</dbReference>
<proteinExistence type="predicted"/>
<keyword evidence="2" id="KW-0067">ATP-binding</keyword>
<dbReference type="GO" id="GO:0140662">
    <property type="term" value="F:ATP-dependent protein folding chaperone"/>
    <property type="evidence" value="ECO:0007669"/>
    <property type="project" value="InterPro"/>
</dbReference>
<dbReference type="CDD" id="cd10170">
    <property type="entry name" value="ASKHA_NBD_HSP70"/>
    <property type="match status" value="1"/>
</dbReference>
<dbReference type="PANTHER" id="PTHR14187:SF82">
    <property type="entry name" value="FAMILY CHAPERONE, PUTATIVE (AFU_ORTHOLOGUE AFUA_7G08575)-RELATED"/>
    <property type="match status" value="1"/>
</dbReference>
<evidence type="ECO:0000313" key="4">
    <source>
        <dbReference type="Proteomes" id="UP000664132"/>
    </source>
</evidence>
<name>A0A8H7T932_9HELO</name>
<sequence length="391" mass="43801">MGQLILVRGPLSLAAMIPTRLRDRARPNIQCIDDWPGQPGNASNQKVPSEVSYSNGFEWGNKIQQKSHRVAWTKLLLDETQEENRSMLMRDLNMEPNPTFSGESLSYLAKEPVDIVSDFLEGVRKHVEIALETRFGSILRNLRREVVITVPAVWSDKAKNQTYKAVCKAGFTTEKISMITEPEAAAIYALRELEDGPFTNIKSGDHFVVCDAGGGTVDIITYRVDSVKPAFVIKEAVVGTGDQCGAIFIDREFRSWLRQKLGQEKFGKIKGEWLRPGSRMMKEFEAVKRSFDGGSIMAFVAMPPEIEDDEGLGIIEREMRLDSQIEAVSTQNAVIKYILIAGGFGKSMYLLQKIKERYLGREIEVIRPSNPLHGVDFIKGRPATELKASDD</sequence>
<evidence type="ECO:0008006" key="5">
    <source>
        <dbReference type="Google" id="ProtNLM"/>
    </source>
</evidence>
<organism evidence="3 4">
    <name type="scientific">Cadophora malorum</name>
    <dbReference type="NCBI Taxonomy" id="108018"/>
    <lineage>
        <taxon>Eukaryota</taxon>
        <taxon>Fungi</taxon>
        <taxon>Dikarya</taxon>
        <taxon>Ascomycota</taxon>
        <taxon>Pezizomycotina</taxon>
        <taxon>Leotiomycetes</taxon>
        <taxon>Helotiales</taxon>
        <taxon>Ploettnerulaceae</taxon>
        <taxon>Cadophora</taxon>
    </lineage>
</organism>
<reference evidence="3" key="1">
    <citation type="submission" date="2021-02" db="EMBL/GenBank/DDBJ databases">
        <title>Genome sequence Cadophora malorum strain M34.</title>
        <authorList>
            <person name="Stefanovic E."/>
            <person name="Vu D."/>
            <person name="Scully C."/>
            <person name="Dijksterhuis J."/>
            <person name="Roader J."/>
            <person name="Houbraken J."/>
        </authorList>
    </citation>
    <scope>NUCLEOTIDE SEQUENCE</scope>
    <source>
        <strain evidence="3">M34</strain>
    </source>
</reference>
<dbReference type="Pfam" id="PF00012">
    <property type="entry name" value="HSP70"/>
    <property type="match status" value="1"/>
</dbReference>
<evidence type="ECO:0000256" key="2">
    <source>
        <dbReference type="ARBA" id="ARBA00022840"/>
    </source>
</evidence>
<gene>
    <name evidence="3" type="ORF">IFR04_011203</name>
</gene>
<dbReference type="GO" id="GO:0005524">
    <property type="term" value="F:ATP binding"/>
    <property type="evidence" value="ECO:0007669"/>
    <property type="project" value="UniProtKB-KW"/>
</dbReference>
<dbReference type="AlphaFoldDB" id="A0A8H7T932"/>
<dbReference type="EMBL" id="JAFJYH010000214">
    <property type="protein sequence ID" value="KAG4415644.1"/>
    <property type="molecule type" value="Genomic_DNA"/>
</dbReference>
<dbReference type="OrthoDB" id="2963168at2759"/>
<keyword evidence="1" id="KW-0547">Nucleotide-binding</keyword>
<dbReference type="InterPro" id="IPR013126">
    <property type="entry name" value="Hsp_70_fam"/>
</dbReference>
<accession>A0A8H7T932</accession>
<dbReference type="Gene3D" id="3.30.420.40">
    <property type="match status" value="1"/>
</dbReference>
<evidence type="ECO:0000256" key="1">
    <source>
        <dbReference type="ARBA" id="ARBA00022741"/>
    </source>
</evidence>
<protein>
    <recommendedName>
        <fullName evidence="5">Actin-like ATPase domain-containing protein</fullName>
    </recommendedName>
</protein>
<comment type="caution">
    <text evidence="3">The sequence shown here is derived from an EMBL/GenBank/DDBJ whole genome shotgun (WGS) entry which is preliminary data.</text>
</comment>
<dbReference type="Proteomes" id="UP000664132">
    <property type="component" value="Unassembled WGS sequence"/>
</dbReference>
<dbReference type="PANTHER" id="PTHR14187">
    <property type="entry name" value="ALPHA KINASE/ELONGATION FACTOR 2 KINASE"/>
    <property type="match status" value="1"/>
</dbReference>